<protein>
    <submittedName>
        <fullName evidence="1">Uncharacterized protein</fullName>
    </submittedName>
</protein>
<evidence type="ECO:0000313" key="2">
    <source>
        <dbReference type="Proteomes" id="UP000019146"/>
    </source>
</evidence>
<dbReference type="Proteomes" id="UP000019146">
    <property type="component" value="Chromosome 1"/>
</dbReference>
<reference evidence="1 2" key="1">
    <citation type="journal article" date="2014" name="Genome Announc.">
        <title>Draft Genome Sequence of the Haloacid-Degrading Burkholderia caribensis Strain MBA4.</title>
        <authorList>
            <person name="Pan Y."/>
            <person name="Kong K.F."/>
            <person name="Tsang J.S."/>
        </authorList>
    </citation>
    <scope>NUCLEOTIDE SEQUENCE [LARGE SCALE GENOMIC DNA]</scope>
    <source>
        <strain evidence="1 2">MBA4</strain>
    </source>
</reference>
<evidence type="ECO:0000313" key="1">
    <source>
        <dbReference type="EMBL" id="ALL65579.1"/>
    </source>
</evidence>
<dbReference type="EMBL" id="CP012746">
    <property type="protein sequence ID" value="ALL65579.1"/>
    <property type="molecule type" value="Genomic_DNA"/>
</dbReference>
<dbReference type="AlphaFoldDB" id="A0A0P0RBW9"/>
<organism evidence="1 2">
    <name type="scientific">Paraburkholderia caribensis MBA4</name>
    <dbReference type="NCBI Taxonomy" id="1323664"/>
    <lineage>
        <taxon>Bacteria</taxon>
        <taxon>Pseudomonadati</taxon>
        <taxon>Pseudomonadota</taxon>
        <taxon>Betaproteobacteria</taxon>
        <taxon>Burkholderiales</taxon>
        <taxon>Burkholderiaceae</taxon>
        <taxon>Paraburkholderia</taxon>
    </lineage>
</organism>
<gene>
    <name evidence="1" type="ORF">K788_0003719</name>
</gene>
<accession>A0A0P0RBW9</accession>
<proteinExistence type="predicted"/>
<name>A0A0P0RBW9_9BURK</name>
<sequence length="49" mass="5537">MTSASPAADARPAGRTLSCARNNRRKSFYDKHLQRLLPGLRLVFLLPIR</sequence>
<dbReference type="KEGG" id="bcai:K788_0003719"/>